<proteinExistence type="predicted"/>
<accession>A0A2I1R4T3</accession>
<evidence type="ECO:0000313" key="2">
    <source>
        <dbReference type="Proteomes" id="UP000234662"/>
    </source>
</evidence>
<gene>
    <name evidence="1" type="ORF">CYJ73_18595</name>
</gene>
<dbReference type="Proteomes" id="UP000234662">
    <property type="component" value="Unassembled WGS sequence"/>
</dbReference>
<name>A0A2I1R4T3_9ACTN</name>
<sequence length="152" mass="16511">MPITISPARFVVRGESLYVAFDPVVGDPGQTPTVDAVHVANIAAGAHVSGVVDEGDEVDNVRAACFTGRGKAVTDPALVDELLDRSAEKYFYVGHPHLEYYFSTGAVRARVWCELVPDKVSGWDLRDLPQPPISDLLTFPDHLKSQSEHPGQ</sequence>
<evidence type="ECO:0000313" key="1">
    <source>
        <dbReference type="EMBL" id="PKZ64136.1"/>
    </source>
</evidence>
<protein>
    <submittedName>
        <fullName evidence="1">Uncharacterized protein</fullName>
    </submittedName>
</protein>
<comment type="caution">
    <text evidence="1">The sequence shown here is derived from an EMBL/GenBank/DDBJ whole genome shotgun (WGS) entry which is preliminary data.</text>
</comment>
<dbReference type="InterPro" id="IPR012349">
    <property type="entry name" value="Split_barrel_FMN-bd"/>
</dbReference>
<dbReference type="EMBL" id="PKJC01000016">
    <property type="protein sequence ID" value="PKZ64136.1"/>
    <property type="molecule type" value="Genomic_DNA"/>
</dbReference>
<dbReference type="SUPFAM" id="SSF50475">
    <property type="entry name" value="FMN-binding split barrel"/>
    <property type="match status" value="1"/>
</dbReference>
<reference evidence="1 2" key="1">
    <citation type="submission" date="2017-12" db="EMBL/GenBank/DDBJ databases">
        <title>Phylogenetic diversity of female urinary microbiome.</title>
        <authorList>
            <person name="Thomas-White K."/>
            <person name="Wolfe A.J."/>
        </authorList>
    </citation>
    <scope>NUCLEOTIDE SEQUENCE [LARGE SCALE GENOMIC DNA]</scope>
    <source>
        <strain evidence="1 2">UMB0777</strain>
    </source>
</reference>
<organism evidence="1 2">
    <name type="scientific">Gordonia terrae</name>
    <dbReference type="NCBI Taxonomy" id="2055"/>
    <lineage>
        <taxon>Bacteria</taxon>
        <taxon>Bacillati</taxon>
        <taxon>Actinomycetota</taxon>
        <taxon>Actinomycetes</taxon>
        <taxon>Mycobacteriales</taxon>
        <taxon>Gordoniaceae</taxon>
        <taxon>Gordonia</taxon>
    </lineage>
</organism>
<dbReference type="Gene3D" id="2.30.110.10">
    <property type="entry name" value="Electron Transport, Fmn-binding Protein, Chain A"/>
    <property type="match status" value="1"/>
</dbReference>
<dbReference type="AlphaFoldDB" id="A0A2I1R4T3"/>